<evidence type="ECO:0000256" key="3">
    <source>
        <dbReference type="ARBA" id="ARBA00023157"/>
    </source>
</evidence>
<keyword evidence="4" id="KW-0676">Redox-active center</keyword>
<evidence type="ECO:0000256" key="4">
    <source>
        <dbReference type="ARBA" id="ARBA00023284"/>
    </source>
</evidence>
<dbReference type="InterPro" id="IPR013766">
    <property type="entry name" value="Thioredoxin_domain"/>
</dbReference>
<dbReference type="CDD" id="cd02966">
    <property type="entry name" value="TlpA_like_family"/>
    <property type="match status" value="1"/>
</dbReference>
<dbReference type="SUPFAM" id="SSF52833">
    <property type="entry name" value="Thioredoxin-like"/>
    <property type="match status" value="1"/>
</dbReference>
<dbReference type="InterPro" id="IPR000866">
    <property type="entry name" value="AhpC/TSA"/>
</dbReference>
<dbReference type="KEGG" id="oai:OLEAN_C14370"/>
<evidence type="ECO:0000313" key="7">
    <source>
        <dbReference type="EMBL" id="CCK75613.1"/>
    </source>
</evidence>
<evidence type="ECO:0000256" key="5">
    <source>
        <dbReference type="SAM" id="SignalP"/>
    </source>
</evidence>
<sequence>MNAVKYALIIACFFLVACNPLSNTETQTVEANVDKSSGDAALKDIVLNNDIPKDYWAGQWRVINIWAEWCKPCWQEIPELNEFFVTQKNTQIKLLGFNFDELESTELVMLKEKMSIQFPILNQWPEVWTKPDIKGLPATVIISPDNLIIDILWGPQTVASLDKGIADAKGVVENSLKEGDE</sequence>
<evidence type="ECO:0000256" key="2">
    <source>
        <dbReference type="ARBA" id="ARBA00022748"/>
    </source>
</evidence>
<feature type="chain" id="PRO_5004383876" evidence="5">
    <location>
        <begin position="24"/>
        <end position="181"/>
    </location>
</feature>
<dbReference type="Proteomes" id="UP000032749">
    <property type="component" value="Chromosome"/>
</dbReference>
<comment type="subcellular location">
    <subcellularLocation>
        <location evidence="1">Cell envelope</location>
    </subcellularLocation>
</comment>
<dbReference type="STRING" id="698738.OLEAN_C14370"/>
<dbReference type="GO" id="GO:0016209">
    <property type="term" value="F:antioxidant activity"/>
    <property type="evidence" value="ECO:0007669"/>
    <property type="project" value="InterPro"/>
</dbReference>
<evidence type="ECO:0000259" key="6">
    <source>
        <dbReference type="PROSITE" id="PS51352"/>
    </source>
</evidence>
<name>R4YQS4_OLEAN</name>
<feature type="signal peptide" evidence="5">
    <location>
        <begin position="1"/>
        <end position="23"/>
    </location>
</feature>
<dbReference type="Pfam" id="PF00578">
    <property type="entry name" value="AhpC-TSA"/>
    <property type="match status" value="1"/>
</dbReference>
<keyword evidence="8" id="KW-1185">Reference proteome</keyword>
<feature type="domain" description="Thioredoxin" evidence="6">
    <location>
        <begin position="31"/>
        <end position="170"/>
    </location>
</feature>
<dbReference type="GO" id="GO:0017004">
    <property type="term" value="P:cytochrome complex assembly"/>
    <property type="evidence" value="ECO:0007669"/>
    <property type="project" value="UniProtKB-KW"/>
</dbReference>
<dbReference type="PROSITE" id="PS51352">
    <property type="entry name" value="THIOREDOXIN_2"/>
    <property type="match status" value="1"/>
</dbReference>
<proteinExistence type="predicted"/>
<dbReference type="InterPro" id="IPR036249">
    <property type="entry name" value="Thioredoxin-like_sf"/>
</dbReference>
<dbReference type="PANTHER" id="PTHR42852:SF6">
    <property type="entry name" value="THIOL:DISULFIDE INTERCHANGE PROTEIN DSBE"/>
    <property type="match status" value="1"/>
</dbReference>
<accession>R4YQS4</accession>
<evidence type="ECO:0000256" key="1">
    <source>
        <dbReference type="ARBA" id="ARBA00004196"/>
    </source>
</evidence>
<dbReference type="GO" id="GO:0016491">
    <property type="term" value="F:oxidoreductase activity"/>
    <property type="evidence" value="ECO:0007669"/>
    <property type="project" value="InterPro"/>
</dbReference>
<keyword evidence="2" id="KW-0201">Cytochrome c-type biogenesis</keyword>
<evidence type="ECO:0000313" key="8">
    <source>
        <dbReference type="Proteomes" id="UP000032749"/>
    </source>
</evidence>
<organism evidence="7 8">
    <name type="scientific">Oleispira antarctica RB-8</name>
    <dbReference type="NCBI Taxonomy" id="698738"/>
    <lineage>
        <taxon>Bacteria</taxon>
        <taxon>Pseudomonadati</taxon>
        <taxon>Pseudomonadota</taxon>
        <taxon>Gammaproteobacteria</taxon>
        <taxon>Oceanospirillales</taxon>
        <taxon>Oceanospirillaceae</taxon>
        <taxon>Oleispira</taxon>
    </lineage>
</organism>
<keyword evidence="5" id="KW-0732">Signal</keyword>
<dbReference type="Gene3D" id="3.40.30.10">
    <property type="entry name" value="Glutaredoxin"/>
    <property type="match status" value="1"/>
</dbReference>
<dbReference type="GO" id="GO:0030313">
    <property type="term" value="C:cell envelope"/>
    <property type="evidence" value="ECO:0007669"/>
    <property type="project" value="UniProtKB-SubCell"/>
</dbReference>
<dbReference type="AlphaFoldDB" id="R4YQS4"/>
<reference evidence="7 8" key="1">
    <citation type="journal article" date="2013" name="Nat. Commun.">
        <title>Genome sequence and functional genomic analysis of the oil-degrading bacterium Oleispira antarctica.</title>
        <authorList>
            <person name="Kube M."/>
            <person name="Chernikova T.N."/>
            <person name="Al-Ramahi Y."/>
            <person name="Beloqui A."/>
            <person name="Lopez-Cortez N."/>
            <person name="Guazzaroni M.E."/>
            <person name="Heipieper H.J."/>
            <person name="Klages S."/>
            <person name="Kotsyurbenko O.R."/>
            <person name="Langer I."/>
            <person name="Nechitaylo T.Y."/>
            <person name="Lunsdorf H."/>
            <person name="Fernandez M."/>
            <person name="Juarez S."/>
            <person name="Ciordia S."/>
            <person name="Singer A."/>
            <person name="Kagan O."/>
            <person name="Egorova O."/>
            <person name="Petit P.A."/>
            <person name="Stogios P."/>
            <person name="Kim Y."/>
            <person name="Tchigvintsev A."/>
            <person name="Flick R."/>
            <person name="Denaro R."/>
            <person name="Genovese M."/>
            <person name="Albar J.P."/>
            <person name="Reva O.N."/>
            <person name="Martinez-Gomariz M."/>
            <person name="Tran H."/>
            <person name="Ferrer M."/>
            <person name="Savchenko A."/>
            <person name="Yakunin A.F."/>
            <person name="Yakimov M.M."/>
            <person name="Golyshina O.V."/>
            <person name="Reinhardt R."/>
            <person name="Golyshin P.N."/>
        </authorList>
    </citation>
    <scope>NUCLEOTIDE SEQUENCE [LARGE SCALE GENOMIC DNA]</scope>
</reference>
<gene>
    <name evidence="7" type="ORF">OLEAN_C14370</name>
</gene>
<dbReference type="InterPro" id="IPR050553">
    <property type="entry name" value="Thioredoxin_ResA/DsbE_sf"/>
</dbReference>
<dbReference type="HOGENOM" id="CLU_042529_11_1_6"/>
<dbReference type="EMBL" id="FO203512">
    <property type="protein sequence ID" value="CCK75613.1"/>
    <property type="molecule type" value="Genomic_DNA"/>
</dbReference>
<dbReference type="PANTHER" id="PTHR42852">
    <property type="entry name" value="THIOL:DISULFIDE INTERCHANGE PROTEIN DSBE"/>
    <property type="match status" value="1"/>
</dbReference>
<keyword evidence="3" id="KW-1015">Disulfide bond</keyword>
<dbReference type="PROSITE" id="PS51257">
    <property type="entry name" value="PROKAR_LIPOPROTEIN"/>
    <property type="match status" value="1"/>
</dbReference>
<dbReference type="OrthoDB" id="9799347at2"/>
<protein>
    <submittedName>
        <fullName evidence="7">Thioredoxin-like protein</fullName>
    </submittedName>
</protein>